<dbReference type="InterPro" id="IPR006528">
    <property type="entry name" value="Phage_head_morphogenesis_dom"/>
</dbReference>
<comment type="caution">
    <text evidence="2">The sequence shown here is derived from an EMBL/GenBank/DDBJ whole genome shotgun (WGS) entry which is preliminary data.</text>
</comment>
<dbReference type="OrthoDB" id="9151105at2"/>
<dbReference type="STRING" id="39480.EUAN_08670"/>
<proteinExistence type="predicted"/>
<evidence type="ECO:0000313" key="2">
    <source>
        <dbReference type="EMBL" id="OHW63083.1"/>
    </source>
</evidence>
<accession>A0A1S1V8Z4</accession>
<evidence type="ECO:0000259" key="1">
    <source>
        <dbReference type="Pfam" id="PF04233"/>
    </source>
</evidence>
<protein>
    <submittedName>
        <fullName evidence="2">Phage Mu protein F like protein</fullName>
    </submittedName>
</protein>
<organism evidence="2 3">
    <name type="scientific">Andreesenia angusta</name>
    <dbReference type="NCBI Taxonomy" id="39480"/>
    <lineage>
        <taxon>Bacteria</taxon>
        <taxon>Bacillati</taxon>
        <taxon>Bacillota</taxon>
        <taxon>Tissierellia</taxon>
        <taxon>Tissierellales</taxon>
        <taxon>Gottschalkiaceae</taxon>
        <taxon>Andreesenia</taxon>
    </lineage>
</organism>
<feature type="domain" description="Phage head morphogenesis" evidence="1">
    <location>
        <begin position="131"/>
        <end position="240"/>
    </location>
</feature>
<gene>
    <name evidence="2" type="ORF">EUAN_08670</name>
</gene>
<dbReference type="AlphaFoldDB" id="A0A1S1V8Z4"/>
<sequence>MKRSLWEPKRRIERSYARSLKKIFKFVEKAIIGITDPFSMIGVLKSLTQTKEFQDHAETTALKMATHVFTDAGRTWREAAKVNGQGKEIYEALKNEMGTEVGDVFREIVKENSKLIKTIPESMTEYVSRYVAKEAQKGRRHTDIAKDLQEKFPELNKSRATLIARTESSKASTALTKARSERMGIRWYVWKTSEDSRVRSSHRHMNDVLVNWNDPPDPEALKGEKSYGHYAPGDIFNCRCYP</sequence>
<dbReference type="Proteomes" id="UP000180254">
    <property type="component" value="Unassembled WGS sequence"/>
</dbReference>
<dbReference type="NCBIfam" id="TIGR01641">
    <property type="entry name" value="phageSPP1_gp7"/>
    <property type="match status" value="1"/>
</dbReference>
<dbReference type="EMBL" id="MKIE01000002">
    <property type="protein sequence ID" value="OHW63083.1"/>
    <property type="molecule type" value="Genomic_DNA"/>
</dbReference>
<name>A0A1S1V8Z4_9FIRM</name>
<reference evidence="2 3" key="1">
    <citation type="submission" date="2016-09" db="EMBL/GenBank/DDBJ databases">
        <title>Genome sequence of Eubacterium angustum.</title>
        <authorList>
            <person name="Poehlein A."/>
            <person name="Daniel R."/>
        </authorList>
    </citation>
    <scope>NUCLEOTIDE SEQUENCE [LARGE SCALE GENOMIC DNA]</scope>
    <source>
        <strain evidence="2 3">DSM 1989</strain>
    </source>
</reference>
<dbReference type="RefSeq" id="WP_084655699.1">
    <property type="nucleotide sequence ID" value="NZ_MKIE01000002.1"/>
</dbReference>
<keyword evidence="3" id="KW-1185">Reference proteome</keyword>
<dbReference type="Pfam" id="PF04233">
    <property type="entry name" value="Phage_Mu_F"/>
    <property type="match status" value="1"/>
</dbReference>
<evidence type="ECO:0000313" key="3">
    <source>
        <dbReference type="Proteomes" id="UP000180254"/>
    </source>
</evidence>